<comment type="domain">
    <text evidence="32">The YXXL motif is involved in determining the exact site of viral release at the surface of infected mononuclear cells and promotes endocytosis. YXXL and di-leucine endocytosis motifs interact directly or indirectly with the clathrin adapter complexes, opperate independently, and their activities are not additive.</text>
</comment>
<keyword evidence="7 32" id="KW-1168">Fusion of virus membrane with host membrane</keyword>
<evidence type="ECO:0000256" key="23">
    <source>
        <dbReference type="ARBA" id="ARBA00023046"/>
    </source>
</evidence>
<protein>
    <recommendedName>
        <fullName evidence="32">Envelope glycoprotein gp160</fullName>
    </recommendedName>
    <alternativeName>
        <fullName evidence="32">Env polyprotein</fullName>
    </alternativeName>
    <component>
        <recommendedName>
            <fullName evidence="32">Surface protein gp120</fullName>
            <shortName evidence="32">SU</shortName>
        </recommendedName>
        <alternativeName>
            <fullName evidence="32">Glycoprotein 120</fullName>
            <shortName evidence="32">gp120</shortName>
        </alternativeName>
    </component>
    <component>
        <recommendedName>
            <fullName evidence="32">Transmembrane protein gp41</fullName>
            <shortName evidence="32">TM</shortName>
        </recommendedName>
        <alternativeName>
            <fullName evidence="32">Glycoprotein 41</fullName>
            <shortName evidence="32">gp41</shortName>
        </alternativeName>
    </component>
</protein>
<feature type="chain" id="PRO_5027183562" description="Surface protein gp120" evidence="32">
    <location>
        <begin position="31"/>
        <end position="509"/>
    </location>
</feature>
<keyword evidence="31 32" id="KW-1160">Virus entry into host cell</keyword>
<dbReference type="Pfam" id="PF00516">
    <property type="entry name" value="GP120"/>
    <property type="match status" value="2"/>
</dbReference>
<comment type="function">
    <text evidence="32">Surface protein gp120: Attaches the virus to the host lymphoid cell by binding to the primary receptor CD4. This interaction induces a structural rearrangement creating a high affinity binding site for a chemokine coreceptor like CXCR4 and/or CCR5. Acts as a ligand for CD209/DC-SIGN and CLEC4M/DC-SIGNR, which are respectively found on dendritic cells (DCs), and on endothelial cells of liver sinusoids and lymph node sinuses. These interactions allow capture of viral particles at mucosal surfaces by these cells and subsequent transmission to permissive cells. HIV subverts the migration properties of dendritic cells to gain access to CD4+ T-cells in lymph nodes. Virus transmission to permissive T-cells occurs either in trans (without DCs infection, through viral capture and transmission), or in cis (following DCs productive infection, through the usual CD4-gp120 interaction), thereby inducing a robust infection. In trans infection, bound virions remain infectious over days and it is proposed that they are not degraded, but protected in non-lysosomal acidic organelles within the DCs close to the cell membrane thus contributing to the viral infectious potential during DCs' migration from the periphery to the lymphoid tissues. On arrival at lymphoid tissues, intact virions recycle back to DCs' cell surface allowing virus transmission to CD4+ T-cells.</text>
</comment>
<gene>
    <name evidence="32 37" type="primary">env</name>
</gene>
<dbReference type="EMBL" id="MT194365">
    <property type="protein sequence ID" value="QJX39394.1"/>
    <property type="molecule type" value="Genomic_DNA"/>
</dbReference>
<evidence type="ECO:0000256" key="28">
    <source>
        <dbReference type="ARBA" id="ARBA00023180"/>
    </source>
</evidence>
<feature type="lipid moiety-binding region" description="S-palmitoyl cysteine; by host" evidence="32">
    <location>
        <position position="762"/>
    </location>
</feature>
<feature type="transmembrane region" description="Helical" evidence="33">
    <location>
        <begin position="676"/>
        <end position="703"/>
    </location>
</feature>
<feature type="region of interest" description="Disordered" evidence="34">
    <location>
        <begin position="720"/>
        <end position="740"/>
    </location>
</feature>
<dbReference type="GO" id="GO:0019064">
    <property type="term" value="P:fusion of virus membrane with host plasma membrane"/>
    <property type="evidence" value="ECO:0007669"/>
    <property type="project" value="UniProtKB-UniRule"/>
</dbReference>
<evidence type="ECO:0000256" key="17">
    <source>
        <dbReference type="ARBA" id="ARBA00022804"/>
    </source>
</evidence>
<dbReference type="GO" id="GO:0005198">
    <property type="term" value="F:structural molecule activity"/>
    <property type="evidence" value="ECO:0007669"/>
    <property type="project" value="UniProtKB-UniRule"/>
</dbReference>
<evidence type="ECO:0000256" key="1">
    <source>
        <dbReference type="ARBA" id="ARBA00004402"/>
    </source>
</evidence>
<keyword evidence="23 32" id="KW-1039">Host endosome</keyword>
<feature type="domain" description="Retroviral envelope protein GP41-like" evidence="36">
    <location>
        <begin position="528"/>
        <end position="718"/>
    </location>
</feature>
<feature type="domain" description="Human immunodeficiency virus 1 envelope glycoprotein Gp120" evidence="35">
    <location>
        <begin position="32"/>
        <end position="144"/>
    </location>
</feature>
<feature type="site" description="Cleavage; by host furin" evidence="32">
    <location>
        <begin position="509"/>
        <end position="510"/>
    </location>
</feature>
<evidence type="ECO:0000256" key="25">
    <source>
        <dbReference type="ARBA" id="ARBA00023136"/>
    </source>
</evidence>
<evidence type="ECO:0000256" key="2">
    <source>
        <dbReference type="ARBA" id="ARBA00004433"/>
    </source>
</evidence>
<evidence type="ECO:0000256" key="19">
    <source>
        <dbReference type="ARBA" id="ARBA00022870"/>
    </source>
</evidence>
<keyword evidence="21 32" id="KW-1164">Virus endocytosis by host</keyword>
<comment type="domain">
    <text evidence="32">The CD4-binding region is targeted by the antibody b12.</text>
</comment>
<dbReference type="GO" id="GO:0019062">
    <property type="term" value="P:virion attachment to host cell"/>
    <property type="evidence" value="ECO:0007669"/>
    <property type="project" value="UniProtKB-UniRule"/>
</dbReference>
<evidence type="ECO:0000256" key="18">
    <source>
        <dbReference type="ARBA" id="ARBA00022844"/>
    </source>
</evidence>
<keyword evidence="24 32" id="KW-0175">Coiled coil</keyword>
<comment type="subcellular location">
    <subcellularLocation>
        <location evidence="3">Host cell membrane</location>
        <topology evidence="3">Peripheral membrane protein</topology>
    </subcellularLocation>
    <subcellularLocation>
        <location evidence="1">Host cell membrane</location>
        <topology evidence="1">Single-pass type I membrane protein</topology>
    </subcellularLocation>
    <subcellularLocation>
        <location evidence="2">Host endosome membrane</location>
        <topology evidence="2">Peripheral membrane protein</topology>
    </subcellularLocation>
    <subcellularLocation>
        <location evidence="5">Host endosome membrane</location>
        <topology evidence="5">Single-pass type I membrane protein</topology>
    </subcellularLocation>
    <subcellularLocation>
        <location evidence="6">Virion membrane</location>
        <topology evidence="6">Peripheral membrane protein</topology>
    </subcellularLocation>
    <subcellularLocation>
        <location evidence="4">Virion membrane</location>
        <topology evidence="4">Single-pass type I membrane protein</topology>
    </subcellularLocation>
</comment>
<keyword evidence="15 32" id="KW-0053">Apoptosis</keyword>
<dbReference type="SUPFAM" id="SSF58069">
    <property type="entry name" value="Virus ectodomain"/>
    <property type="match status" value="1"/>
</dbReference>
<dbReference type="GO" id="GO:0075512">
    <property type="term" value="P:clathrin-dependent endocytosis of virus by host cell"/>
    <property type="evidence" value="ECO:0007669"/>
    <property type="project" value="UniProtKB-UniRule"/>
</dbReference>
<evidence type="ECO:0000256" key="3">
    <source>
        <dbReference type="ARBA" id="ARBA00004505"/>
    </source>
</evidence>
<comment type="function">
    <text evidence="32">Envelope glycoprotein gp160: Oligomerizes in the host endoplasmic reticulum into predominantly trimers. In a second time, gp160 transits in the host Golgi, where glycosylation is completed. The precursor is then proteolytically cleaved in the trans-Golgi and thereby activated by cellular furin or furin-like proteases to produce gp120 and gp41.</text>
</comment>
<keyword evidence="25 32" id="KW-0472">Membrane</keyword>
<dbReference type="InterPro" id="IPR037527">
    <property type="entry name" value="Gp160"/>
</dbReference>
<dbReference type="HAMAP" id="MF_04083">
    <property type="entry name" value="HIV_ENV"/>
    <property type="match status" value="1"/>
</dbReference>
<feature type="disulfide bond" evidence="32">
    <location>
        <begin position="596"/>
        <end position="602"/>
    </location>
</feature>
<feature type="region of interest" description="MPER; binding to GalCer" evidence="32">
    <location>
        <begin position="660"/>
        <end position="681"/>
    </location>
</feature>
<evidence type="ECO:0000256" key="29">
    <source>
        <dbReference type="ARBA" id="ARBA00023280"/>
    </source>
</evidence>
<evidence type="ECO:0000256" key="13">
    <source>
        <dbReference type="ARBA" id="ARBA00022685"/>
    </source>
</evidence>
<dbReference type="InterPro" id="IPR036377">
    <property type="entry name" value="Gp120_core_sf"/>
</dbReference>
<keyword evidence="29 32" id="KW-0899">Viral immunoevasion</keyword>
<comment type="PTM">
    <text evidence="32">Highly glycosylated by host. The high number of glycan on the protein is reffered to as 'glycan shield' because it contributes to hide protein sequence from adaptive immune system.</text>
</comment>
<dbReference type="FunFam" id="1.10.287.210:FF:000001">
    <property type="entry name" value="Envelope glycoprotein gp160"/>
    <property type="match status" value="1"/>
</dbReference>
<comment type="function">
    <text evidence="32">Transmembrane protein gp41: Acts as a class I viral fusion protein. Under the current model, the protein has at least 3 conformational states: pre-fusion native state, pre-hairpin intermediate state, and post-fusion hairpin state. During fusion of viral and target intracellular membranes, the coiled coil regions (heptad repeats) assume a trimer-of-hairpins structure, positioning the fusion peptide in close proximity to the C-terminal region of the ectodomain. The formation of this structure appears to drive apposition and subsequent fusion of viral and target cell membranes. Complete fusion occurs in host cell endosomes and is dynamin-dependent, however some lipid transfer might occur at the plasma membrane. The virus undergoes clathrin-dependent internalization long before endosomal fusion, thus minimizing the surface exposure of conserved viral epitopes during fusion and reducing the efficacy of inhibitors targeting these epitopes. Membranes fusion leads to delivery of the nucleocapsid into the cytoplasm.</text>
</comment>
<keyword evidence="16 32" id="KW-0732">Signal</keyword>
<evidence type="ECO:0000256" key="33">
    <source>
        <dbReference type="RuleBase" id="RU363095"/>
    </source>
</evidence>
<dbReference type="GO" id="GO:0052031">
    <property type="term" value="P:symbiont-mediated perturbation of host defense response"/>
    <property type="evidence" value="ECO:0007669"/>
    <property type="project" value="UniProtKB-UniRule"/>
</dbReference>
<keyword evidence="26 32" id="KW-0564">Palmitate</keyword>
<dbReference type="GO" id="GO:0020002">
    <property type="term" value="C:host cell plasma membrane"/>
    <property type="evidence" value="ECO:0007669"/>
    <property type="project" value="UniProtKB-SubCell"/>
</dbReference>
<keyword evidence="22 32" id="KW-1133">Transmembrane helix</keyword>
<comment type="subcellular location">
    <molecule>Surface protein gp120</molecule>
    <subcellularLocation>
        <location evidence="32">Virion membrane</location>
        <topology evidence="32">Peripheral membrane protein</topology>
    </subcellularLocation>
    <subcellularLocation>
        <location evidence="32">Host cell membrane</location>
        <topology evidence="32">Peripheral membrane protein</topology>
    </subcellularLocation>
    <subcellularLocation>
        <location evidence="32">Host endosome membrane</location>
        <topology evidence="32">Single-pass type I membrane protein</topology>
    </subcellularLocation>
    <text evidence="32">The surface protein is not anchored to the viral envelope, but associates with the extravirion surface through its binding to TM. It is probably concentrated at the site of budding and incorporated into the virions possibly by contacts between the cytoplasmic tail of Env and the N-terminus of Gag.</text>
</comment>
<comment type="caution">
    <text evidence="32 33">Lacks conserved residue(s) required for the propagation of feature annotation.</text>
</comment>
<feature type="coiled-coil region" evidence="32">
    <location>
        <begin position="631"/>
        <end position="665"/>
    </location>
</feature>
<comment type="domain">
    <text evidence="32">The membrane proximal external region (MPER) present in gp41 is a tryptophan-rich region recognized by the antibodies 2F5, Z13, and 4E10. MPER seems to play a role in fusion.</text>
</comment>
<evidence type="ECO:0000256" key="26">
    <source>
        <dbReference type="ARBA" id="ARBA00023139"/>
    </source>
</evidence>
<keyword evidence="18 32" id="KW-0946">Virion</keyword>
<comment type="miscellaneous">
    <text evidence="32">HIV-1 lineages are divided in three main groups, M (for Major), O (for Outlier), and N (for New, or Non-M, Non-O). The vast majority of strains found worldwide belong to the group M. Group O seems to be endemic to and largely confined to Cameroon and neighboring countries in West Central Africa, where these viruses represent a small minority of HIV-1 strains. The group N is represented by a limited number of isolates from Cameroonian persons. The group M is further subdivided in 9 clades or subtypes (A to D, F to H, J and K).</text>
</comment>
<dbReference type="FunFam" id="2.170.40.20:FF:000001">
    <property type="entry name" value="Envelope glycoprotein gp160"/>
    <property type="match status" value="1"/>
</dbReference>
<organism evidence="37">
    <name type="scientific">Human immunodeficiency virus type 1</name>
    <name type="common">HIV-1</name>
    <dbReference type="NCBI Taxonomy" id="11676"/>
    <lineage>
        <taxon>Viruses</taxon>
        <taxon>Riboviria</taxon>
        <taxon>Pararnavirae</taxon>
        <taxon>Artverviricota</taxon>
        <taxon>Revtraviricetes</taxon>
        <taxon>Ortervirales</taxon>
        <taxon>Retroviridae</taxon>
        <taxon>Orthoretrovirinae</taxon>
        <taxon>Lentivirus</taxon>
        <taxon>Lentivirus humimdef1</taxon>
    </lineage>
</organism>
<comment type="similarity">
    <text evidence="32">Belongs to the HIV-1 env protein family.</text>
</comment>
<dbReference type="GO" id="GO:0016020">
    <property type="term" value="C:membrane"/>
    <property type="evidence" value="ECO:0007669"/>
    <property type="project" value="UniProtKB-UniRule"/>
</dbReference>
<feature type="region of interest" description="Fusion peptide" evidence="32">
    <location>
        <begin position="510"/>
        <end position="530"/>
    </location>
</feature>
<evidence type="ECO:0000256" key="21">
    <source>
        <dbReference type="ARBA" id="ARBA00022890"/>
    </source>
</evidence>
<evidence type="ECO:0000256" key="24">
    <source>
        <dbReference type="ARBA" id="ARBA00023054"/>
    </source>
</evidence>
<dbReference type="InterPro" id="IPR000328">
    <property type="entry name" value="GP41-like"/>
</dbReference>
<name>A0A6M6AV39_HV1</name>
<dbReference type="SUPFAM" id="SSF56502">
    <property type="entry name" value="gp120 core"/>
    <property type="match status" value="2"/>
</dbReference>
<comment type="PTM">
    <text evidence="32">Palmitoylation of the transmembrane protein and of Env polyprotein (prior to its proteolytic cleavage) is essential for their association with host cell membrane lipid rafts. Palmitoylation is therefore required for envelope trafficking to classical lipid rafts, but not for viral replication.</text>
</comment>
<sequence length="854" mass="96890">MRVMGILRNWQPWWIWGILGFWMLMVCSREDMWVTVYYGVPVWKEAKTTLFCASDAKAYETEVHNVWATHACVPTDPDPQEIPLENVTENFNMWKNDMVDQMHEDIISLWDQSLKPCVKLTPLCVTLNCSNVKVNTSLSSGNYSLSSSNYTELKNCSFNMTTELRDKQKQEYALFYKLDIISLKGNDNETGEYRLINCNTSTITQACPKVSFDPIPIHYCAPAGYAILKCNNKTFNGTGPCNNVSTVQCTHGIKPVVSTQLLLNGSLAEEEIMIRSENITNNAKTIIVHLNESVRILCVRPNNNTRKSVRIGPGQTFFATGAIIGDIRQAHCNISKSKWIETLGKVKEKLRKIFNRSIEFQPSSGGDLEITTHSFNCRGEFFYCNTTPLFNNSMLNGTKNATESNANATITLKCRIKQIINMWQGVGRAIYAPPIAGNITCNSNITGLLLTRDGGNSNETNNTEIFRPGGGDMRDNWRNELYKYKVVEVQPLGVAPTKAKRRVVEREKRAVGIGAVFLGFLGAAGSTMGAASVTLTVQARQLLSGIVQQQSNLLRAIEAQQHMLQLTVWGIKQLQARVLAIERYLKDQQLLGMWGCSGKLICTTNVLWNTSWNNRSHDDIWDNMTWMQWEREISNYTGTIYRLLEDSQNQQEKNKKDLLALDSWKNLWNWFNITNWLWYIKIFIMIVGGLIGLRIIFAVLSIVNRVRQGYSPLSLQTLIPNPRGPDRPGGIEEEGGEQDRDRSVRLVNGFLALAWEDLRNLCIFLYHHLRDFILTAVRAAELLGRSSLRGLQRGWETLKYWGLELKKGAISLFDTIAIAVAEGTDRIIELIQRIWRVILHIPRRIRQGLETALL</sequence>
<evidence type="ECO:0000256" key="6">
    <source>
        <dbReference type="ARBA" id="ARBA00004650"/>
    </source>
</evidence>
<feature type="region of interest" description="Immunosuppression" evidence="32">
    <location>
        <begin position="572"/>
        <end position="590"/>
    </location>
</feature>
<comment type="PTM">
    <text evidence="32">Specific enzymatic cleavages in vivo yield mature proteins. Envelope glycoproteins are synthesized as a inactive precursor that is heavily N-glycosylated and processed likely by host cell furin in the Golgi to yield the mature SU and TM proteins. The cleavage site between SU and TM requires the minimal sequence [KR]-X-[KR]-R. About 2 of the 9 disulfide bonds of gp41 are reduced by P4HB/PDI, following binding to CD4 receptor.</text>
</comment>
<evidence type="ECO:0000256" key="15">
    <source>
        <dbReference type="ARBA" id="ARBA00022703"/>
    </source>
</evidence>
<keyword evidence="17 32" id="KW-1161">Viral attachment to host cell</keyword>
<evidence type="ECO:0000259" key="36">
    <source>
        <dbReference type="Pfam" id="PF00517"/>
    </source>
</evidence>
<evidence type="ECO:0000256" key="20">
    <source>
        <dbReference type="ARBA" id="ARBA00022879"/>
    </source>
</evidence>
<feature type="chain" id="PRO_5027183560" description="Transmembrane protein gp41" evidence="32">
    <location>
        <begin position="510"/>
        <end position="854"/>
    </location>
</feature>
<feature type="disulfide bond" evidence="32">
    <location>
        <begin position="230"/>
        <end position="241"/>
    </location>
</feature>
<dbReference type="Pfam" id="PF00517">
    <property type="entry name" value="GP41"/>
    <property type="match status" value="1"/>
</dbReference>
<evidence type="ECO:0000259" key="35">
    <source>
        <dbReference type="Pfam" id="PF00516"/>
    </source>
</evidence>
<dbReference type="Gene3D" id="1.20.5.490">
    <property type="entry name" value="Single helix bin"/>
    <property type="match status" value="1"/>
</dbReference>
<dbReference type="CDD" id="cd09909">
    <property type="entry name" value="HIV-1-like_HR1-HR2"/>
    <property type="match status" value="1"/>
</dbReference>
<evidence type="ECO:0000256" key="16">
    <source>
        <dbReference type="ARBA" id="ARBA00022729"/>
    </source>
</evidence>
<feature type="disulfide bond" evidence="32">
    <location>
        <begin position="220"/>
        <end position="249"/>
    </location>
</feature>
<evidence type="ECO:0000256" key="31">
    <source>
        <dbReference type="ARBA" id="ARBA00023296"/>
    </source>
</evidence>
<evidence type="ECO:0000256" key="11">
    <source>
        <dbReference type="ARBA" id="ARBA00022581"/>
    </source>
</evidence>
<keyword evidence="10 32" id="KW-1165">Clathrin-mediated endocytosis of virus by host</keyword>
<evidence type="ECO:0000256" key="32">
    <source>
        <dbReference type="HAMAP-Rule" id="MF_04083"/>
    </source>
</evidence>
<evidence type="ECO:0000256" key="7">
    <source>
        <dbReference type="ARBA" id="ARBA00022506"/>
    </source>
</evidence>
<feature type="disulfide bond" evidence="32">
    <location>
        <begin position="52"/>
        <end position="72"/>
    </location>
</feature>
<dbReference type="GO" id="GO:1903911">
    <property type="term" value="P:positive regulation of receptor clustering"/>
    <property type="evidence" value="ECO:0007669"/>
    <property type="project" value="UniProtKB-UniRule"/>
</dbReference>
<comment type="domain">
    <text evidence="32 33">The 17 amino acids long immunosuppressive region is present in many retroviral envelope proteins. Synthetic peptides derived from this relatively conserved sequence inhibit immune function in vitro and in vivo.</text>
</comment>
<keyword evidence="11 32" id="KW-0945">Host-virus interaction</keyword>
<dbReference type="GO" id="GO:0044175">
    <property type="term" value="C:host cell endosome membrane"/>
    <property type="evidence" value="ECO:0007669"/>
    <property type="project" value="UniProtKB-SubCell"/>
</dbReference>
<evidence type="ECO:0000313" key="37">
    <source>
        <dbReference type="EMBL" id="QJX39394.1"/>
    </source>
</evidence>
<comment type="subcellular location">
    <molecule>Transmembrane protein gp41</molecule>
    <subcellularLocation>
        <location evidence="32">Virion membrane</location>
        <topology evidence="32">Single-pass type I membrane protein</topology>
    </subcellularLocation>
    <subcellularLocation>
        <location evidence="32">Host cell membrane</location>
        <topology evidence="32">Single-pass type I membrane protein</topology>
    </subcellularLocation>
    <subcellularLocation>
        <location evidence="32">Host endosome membrane</location>
        <topology evidence="32">Single-pass type I membrane protein</topology>
    </subcellularLocation>
    <text evidence="32">It is probably concentrated at the site of budding and incorporated into the virions possibly by contacts between the cytoplasmic tail of Env and the N-terminus of Gag.</text>
</comment>
<evidence type="ECO:0000256" key="30">
    <source>
        <dbReference type="ARBA" id="ARBA00023288"/>
    </source>
</evidence>
<dbReference type="Gene3D" id="2.170.40.20">
    <property type="entry name" value="Human immunodeficiency virus 1, Gp160, envelope glycoprotein"/>
    <property type="match status" value="2"/>
</dbReference>
<evidence type="ECO:0000256" key="22">
    <source>
        <dbReference type="ARBA" id="ARBA00022989"/>
    </source>
</evidence>
<keyword evidence="19 32" id="KW-1043">Host membrane</keyword>
<feature type="short sequence motif" description="YXXL motif; contains endocytosis signal" evidence="32">
    <location>
        <begin position="710"/>
        <end position="713"/>
    </location>
</feature>
<dbReference type="InterPro" id="IPR000777">
    <property type="entry name" value="HIV1_Gp120"/>
</dbReference>
<feature type="region of interest" description="CD4-binding loop" evidence="32">
    <location>
        <begin position="363"/>
        <end position="373"/>
    </location>
</feature>
<dbReference type="GO" id="GO:0055036">
    <property type="term" value="C:virion membrane"/>
    <property type="evidence" value="ECO:0007669"/>
    <property type="project" value="UniProtKB-SubCell"/>
</dbReference>
<evidence type="ECO:0000256" key="5">
    <source>
        <dbReference type="ARBA" id="ARBA00004578"/>
    </source>
</evidence>
<evidence type="ECO:0000256" key="10">
    <source>
        <dbReference type="ARBA" id="ARBA00022570"/>
    </source>
</evidence>
<proteinExistence type="inferred from homology"/>
<evidence type="ECO:0000256" key="4">
    <source>
        <dbReference type="ARBA" id="ARBA00004563"/>
    </source>
</evidence>
<evidence type="ECO:0000256" key="8">
    <source>
        <dbReference type="ARBA" id="ARBA00022510"/>
    </source>
</evidence>
<evidence type="ECO:0000256" key="9">
    <source>
        <dbReference type="ARBA" id="ARBA00022511"/>
    </source>
</evidence>
<dbReference type="Gene3D" id="1.10.287.210">
    <property type="match status" value="1"/>
</dbReference>
<feature type="transmembrane region" description="Helical" evidence="33">
    <location>
        <begin position="510"/>
        <end position="533"/>
    </location>
</feature>
<dbReference type="GO" id="GO:0019082">
    <property type="term" value="P:viral protein processing"/>
    <property type="evidence" value="ECO:0007669"/>
    <property type="project" value="UniProtKB-UniRule"/>
</dbReference>
<accession>A0A6M6AV39</accession>
<keyword evidence="8 32" id="KW-1170">Fusion of virus membrane with host endosomal membrane</keyword>
<dbReference type="GO" id="GO:0019031">
    <property type="term" value="C:viral envelope"/>
    <property type="evidence" value="ECO:0007669"/>
    <property type="project" value="UniProtKB-KW"/>
</dbReference>
<feature type="chain" id="PRO_5027183561" description="Envelope glycoprotein gp160" evidence="32">
    <location>
        <begin position="31"/>
        <end position="854"/>
    </location>
</feature>
<keyword evidence="9 32" id="KW-1032">Host cell membrane</keyword>
<keyword evidence="27 32" id="KW-1015">Disulfide bond</keyword>
<dbReference type="FunFam" id="2.170.40.20:FF:000003">
    <property type="entry name" value="Envelope glycoprotein gp160"/>
    <property type="match status" value="1"/>
</dbReference>
<organismHost>
    <name type="scientific">Homo sapiens</name>
    <name type="common">Human</name>
    <dbReference type="NCBI Taxonomy" id="9606"/>
</organismHost>
<evidence type="ECO:0000256" key="12">
    <source>
        <dbReference type="ARBA" id="ARBA00022595"/>
    </source>
</evidence>
<keyword evidence="30 32" id="KW-0449">Lipoprotein</keyword>
<dbReference type="GO" id="GO:1903908">
    <property type="term" value="P:positive regulation of plasma membrane raft polarization"/>
    <property type="evidence" value="ECO:0007669"/>
    <property type="project" value="UniProtKB-UniRule"/>
</dbReference>
<keyword evidence="14 32" id="KW-0812">Transmembrane</keyword>
<keyword evidence="13 32" id="KW-0165">Cleavage on pair of basic residues</keyword>
<dbReference type="GO" id="GO:0039654">
    <property type="term" value="P:fusion of virus membrane with host endosome membrane"/>
    <property type="evidence" value="ECO:0007669"/>
    <property type="project" value="UniProtKB-UniRule"/>
</dbReference>
<feature type="topological domain" description="Extracellular" evidence="32">
    <location>
        <begin position="31"/>
        <end position="682"/>
    </location>
</feature>
<feature type="short sequence motif" description="Di-leucine internalization motif" evidence="32">
    <location>
        <begin position="853"/>
        <end position="854"/>
    </location>
</feature>
<evidence type="ECO:0000256" key="27">
    <source>
        <dbReference type="ARBA" id="ARBA00023157"/>
    </source>
</evidence>
<evidence type="ECO:0000256" key="14">
    <source>
        <dbReference type="ARBA" id="ARBA00022692"/>
    </source>
</evidence>
<keyword evidence="28 32" id="KW-0325">Glycoprotein</keyword>
<keyword evidence="12 32" id="KW-1162">Viral penetration into host cytoplasm</keyword>
<comment type="domain">
    <text evidence="32">Some of the most genetically diverse regions of the viral genome are present in Env. They are called variable regions 1 through 5 (V1 through V5). Coreceptor usage of gp120 is determined mainly by the primary structure of the third variable region (V3) in the outer domain of gp120. The sequence of V3 determines which coreceptor, CCR5 and/or CXCR4 (corresponding to R5/macrophage, X4/T cell and R5X4/T cell and macrophage tropism), is used to trigger the fusion potential of the Env complex, and hence which cells the virus can infect. Binding to CCR5 involves a region adjacent in addition to V3.</text>
</comment>
<feature type="topological domain" description="Cytoplasmic" evidence="32">
    <location>
        <begin position="704"/>
        <end position="854"/>
    </location>
</feature>
<comment type="miscellaneous">
    <text evidence="32">Inhibitors targeting HIV-1 viral envelope proteins are used as antiretroviral drugs. Attachment of virions to the cell surface via non-specific interactions and CD4 binding can be blocked by inhibitors that include cyanovirin-N, cyclotriazadisulfonamide analogs, PRO 2000, TNX 355 and PRO 542. In addition, BMS 806 can block CD4-induced conformational changes. Env interactions with the coreceptor molecules can be targeted by CCR5 antagonists including SCH-D, maraviroc (UK 427857) and aplaviroc (GW 873140), and the CXCR4 antagonist AMD 070. Fusion of viral and cellular membranes can be inhibited by peptides such as enfuvirtide and tifuvirtide (T 1249). Resistance to inhibitors associated with mutations in Env are observed. Most of the time, single mutations confer only a modest reduction in drug susceptibility. Combination of several mutations is usually required to develop a high-level drug resistance.</text>
</comment>
<comment type="subunit">
    <text evidence="32">The mature envelope protein (Env) consists of a homotrimer of non-covalently associated gp120-gp41 heterodimers. The resulting complex protrudes from the virus surface as a spike. There seems to be as few as 10 spikes on the average virion. Surface protein gp120 interacts with host CD4, CCR5 and CXCR4. Gp120 also interacts with the C-type lectins CD209/DC-SIGN and CLEC4M/DC-SIGNR (collectively referred to as DC-SIGN(R)). Gp120 and gp41 interact with GalCer. Gp120 interacts with host ITGA4/ITGB7 complex; on CD4+ T-cells, this interaction results in rapid activation of integrin ITGAL/LFA-1, which facilitates efficient cell-to-cell spreading of HIV-1. Gp120 interacts with cell-associated heparan sulfate; this interaction increases virus infectivity on permissive cells and may be involved in infection of CD4- cells.</text>
</comment>
<keyword evidence="20 32" id="KW-0261">Viral envelope protein</keyword>
<reference evidence="37" key="1">
    <citation type="journal article" date="2020" name="PLoS Pathog.">
        <title>HIV-1 variants are archived throughout infection and persist in the reservoir.</title>
        <authorList>
            <person name="Brooks K."/>
            <person name="Jones B.R."/>
            <person name="Dilernia D.A."/>
            <person name="Wilkins D.J."/>
            <person name="Claiborne D.T."/>
            <person name="McInally S."/>
            <person name="Gilmour J."/>
            <person name="Kilembe W."/>
            <person name="Joy J.B."/>
            <person name="Allen S.A."/>
            <person name="Brumme Z.L."/>
            <person name="Hunter E."/>
        </authorList>
    </citation>
    <scope>NUCLEOTIDE SEQUENCE</scope>
    <source>
        <strain evidence="37">ZM1094F_17Sep2010_CC_22_E</strain>
    </source>
</reference>
<feature type="domain" description="Human immunodeficiency virus 1 envelope glycoprotein Gp120" evidence="35">
    <location>
        <begin position="145"/>
        <end position="509"/>
    </location>
</feature>
<evidence type="ECO:0000256" key="34">
    <source>
        <dbReference type="SAM" id="MobiDB-lite"/>
    </source>
</evidence>